<proteinExistence type="predicted"/>
<name>K6H3W9_9GAMM</name>
<dbReference type="Gene3D" id="2.60.120.10">
    <property type="entry name" value="Jelly Rolls"/>
    <property type="match status" value="1"/>
</dbReference>
<dbReference type="AlphaFoldDB" id="K6H3W9"/>
<dbReference type="SUPFAM" id="SSF51182">
    <property type="entry name" value="RmlC-like cupins"/>
    <property type="match status" value="1"/>
</dbReference>
<dbReference type="Proteomes" id="UP000010310">
    <property type="component" value="Unassembled WGS sequence"/>
</dbReference>
<accession>K6H3W9</accession>
<gene>
    <name evidence="1" type="ORF">B273_0220</name>
</gene>
<dbReference type="InterPro" id="IPR014710">
    <property type="entry name" value="RmlC-like_jellyroll"/>
</dbReference>
<organism evidence="1 2">
    <name type="scientific">SAR86 cluster bacterium SAR86E</name>
    <dbReference type="NCBI Taxonomy" id="1208365"/>
    <lineage>
        <taxon>Bacteria</taxon>
        <taxon>Pseudomonadati</taxon>
        <taxon>Pseudomonadota</taxon>
        <taxon>Gammaproteobacteria</taxon>
        <taxon>SAR86 cluster</taxon>
    </lineage>
</organism>
<evidence type="ECO:0000313" key="1">
    <source>
        <dbReference type="EMBL" id="EKO37183.1"/>
    </source>
</evidence>
<evidence type="ECO:0000313" key="2">
    <source>
        <dbReference type="Proteomes" id="UP000010310"/>
    </source>
</evidence>
<dbReference type="InterPro" id="IPR011051">
    <property type="entry name" value="RmlC_Cupin_sf"/>
</dbReference>
<dbReference type="STRING" id="1208365.B273_0220"/>
<reference evidence="1 2" key="1">
    <citation type="submission" date="2012-09" db="EMBL/GenBank/DDBJ databases">
        <authorList>
            <person name="Dupont C.L."/>
            <person name="Rusch D.B."/>
            <person name="Lombardo M.-J."/>
            <person name="Novotny M."/>
            <person name="Yee-Greenbaum J."/>
            <person name="Laskin R."/>
        </authorList>
    </citation>
    <scope>NUCLEOTIDE SEQUENCE [LARGE SCALE GENOMIC DNA]</scope>
    <source>
        <strain evidence="1">SAR86E</strain>
    </source>
</reference>
<keyword evidence="2" id="KW-1185">Reference proteome</keyword>
<sequence>MINLYHNENLKWKRFQGGNDFDYPIDYSAALLNANEDGHVDILYRWEADCYCHFHRHTAEVSSTVLEGELHVIDIDLASGEEIGTKIRKAGDYAHKEPGDVHMEKAGPDGALVLFNLYAPQGVLAESLNKDGAVIGKATLDQLLKKT</sequence>
<evidence type="ECO:0008006" key="3">
    <source>
        <dbReference type="Google" id="ProtNLM"/>
    </source>
</evidence>
<dbReference type="EMBL" id="AMWX01000001">
    <property type="protein sequence ID" value="EKO37183.1"/>
    <property type="molecule type" value="Genomic_DNA"/>
</dbReference>
<comment type="caution">
    <text evidence="1">The sequence shown here is derived from an EMBL/GenBank/DDBJ whole genome shotgun (WGS) entry which is preliminary data.</text>
</comment>
<protein>
    <recommendedName>
        <fullName evidence="3">Cupin domain protein</fullName>
    </recommendedName>
</protein>